<feature type="region of interest" description="Disordered" evidence="1">
    <location>
        <begin position="32"/>
        <end position="75"/>
    </location>
</feature>
<name>A0A417YRB4_9BACI</name>
<organism evidence="2 3">
    <name type="scientific">Neobacillus notoginsengisoli</name>
    <dbReference type="NCBI Taxonomy" id="1578198"/>
    <lineage>
        <taxon>Bacteria</taxon>
        <taxon>Bacillati</taxon>
        <taxon>Bacillota</taxon>
        <taxon>Bacilli</taxon>
        <taxon>Bacillales</taxon>
        <taxon>Bacillaceae</taxon>
        <taxon>Neobacillus</taxon>
    </lineage>
</organism>
<reference evidence="2 3" key="1">
    <citation type="journal article" date="2017" name="Int. J. Syst. Evol. Microbiol.">
        <title>Bacillus notoginsengisoli sp. nov., a novel bacterium isolated from the rhizosphere of Panax notoginseng.</title>
        <authorList>
            <person name="Zhang M.Y."/>
            <person name="Cheng J."/>
            <person name="Cai Y."/>
            <person name="Zhang T.Y."/>
            <person name="Wu Y.Y."/>
            <person name="Manikprabhu D."/>
            <person name="Li W.J."/>
            <person name="Zhang Y.X."/>
        </authorList>
    </citation>
    <scope>NUCLEOTIDE SEQUENCE [LARGE SCALE GENOMIC DNA]</scope>
    <source>
        <strain evidence="2 3">JCM 30743</strain>
    </source>
</reference>
<feature type="compositionally biased region" description="Basic and acidic residues" evidence="1">
    <location>
        <begin position="63"/>
        <end position="75"/>
    </location>
</feature>
<keyword evidence="3" id="KW-1185">Reference proteome</keyword>
<evidence type="ECO:0000313" key="2">
    <source>
        <dbReference type="EMBL" id="RHW36543.1"/>
    </source>
</evidence>
<evidence type="ECO:0000313" key="3">
    <source>
        <dbReference type="Proteomes" id="UP000284416"/>
    </source>
</evidence>
<dbReference type="EMBL" id="QWEG01000011">
    <property type="protein sequence ID" value="RHW36543.1"/>
    <property type="molecule type" value="Genomic_DNA"/>
</dbReference>
<gene>
    <name evidence="2" type="ORF">D1B31_17670</name>
</gene>
<proteinExistence type="predicted"/>
<protein>
    <submittedName>
        <fullName evidence="2">Uncharacterized protein</fullName>
    </submittedName>
</protein>
<accession>A0A417YRB4</accession>
<comment type="caution">
    <text evidence="2">The sequence shown here is derived from an EMBL/GenBank/DDBJ whole genome shotgun (WGS) entry which is preliminary data.</text>
</comment>
<evidence type="ECO:0000256" key="1">
    <source>
        <dbReference type="SAM" id="MobiDB-lite"/>
    </source>
</evidence>
<dbReference type="AlphaFoldDB" id="A0A417YRB4"/>
<dbReference type="Proteomes" id="UP000284416">
    <property type="component" value="Unassembled WGS sequence"/>
</dbReference>
<sequence>MIEAEGTKTPRKCFRIFFVQSLFEEAVCPAGCGGKVETPQAPKRRGGSTDAPRKAKRLVTGKNRLETGKERLSLR</sequence>